<dbReference type="RefSeq" id="WP_318599135.1">
    <property type="nucleotide sequence ID" value="NZ_JAWSTH010000062.1"/>
</dbReference>
<dbReference type="InterPro" id="IPR050564">
    <property type="entry name" value="F420-G6PD/mer"/>
</dbReference>
<keyword evidence="1" id="KW-0560">Oxidoreductase</keyword>
<evidence type="ECO:0000313" key="4">
    <source>
        <dbReference type="Proteomes" id="UP001284601"/>
    </source>
</evidence>
<comment type="caution">
    <text evidence="3">The sequence shown here is derived from an EMBL/GenBank/DDBJ whole genome shotgun (WGS) entry which is preliminary data.</text>
</comment>
<dbReference type="InterPro" id="IPR011251">
    <property type="entry name" value="Luciferase-like_dom"/>
</dbReference>
<evidence type="ECO:0000313" key="3">
    <source>
        <dbReference type="EMBL" id="MDW5596697.1"/>
    </source>
</evidence>
<sequence>MERDEQGARSIGAVFPADADAADLPAAAVQAERLGYDSLWVVEDCFLSGGLTMAATALAVTERLEVGVGLLPAAVRNPAIAAMEIATLARIHPGRFTATFGHGVAEWMEQIGARPPKRLAALLETVTVVRALLAGERVDLDGEHVHQAAVALDHPPAVAPTVLVGSTGPKGLALAAEQADGALLAEGCGPGFVAGAVERARTAGGRLDTVVYAWMRIDDDPARARAALRPTVNAWRDSGRYPGPVAAAGLDAGQPLDDAALDRLAIVGDGPGCAAAVERFLAAGTGRLVVVPQGADWREQLERFAGAVLR</sequence>
<dbReference type="EMBL" id="JAWSTH010000062">
    <property type="protein sequence ID" value="MDW5596697.1"/>
    <property type="molecule type" value="Genomic_DNA"/>
</dbReference>
<dbReference type="PANTHER" id="PTHR43244:SF1">
    <property type="entry name" value="5,10-METHYLENETETRAHYDROMETHANOPTERIN REDUCTASE"/>
    <property type="match status" value="1"/>
</dbReference>
<organism evidence="3 4">
    <name type="scientific">Conexibacter stalactiti</name>
    <dbReference type="NCBI Taxonomy" id="1940611"/>
    <lineage>
        <taxon>Bacteria</taxon>
        <taxon>Bacillati</taxon>
        <taxon>Actinomycetota</taxon>
        <taxon>Thermoleophilia</taxon>
        <taxon>Solirubrobacterales</taxon>
        <taxon>Conexibacteraceae</taxon>
        <taxon>Conexibacter</taxon>
    </lineage>
</organism>
<evidence type="ECO:0000256" key="1">
    <source>
        <dbReference type="ARBA" id="ARBA00023002"/>
    </source>
</evidence>
<dbReference type="Pfam" id="PF00296">
    <property type="entry name" value="Bac_luciferase"/>
    <property type="match status" value="1"/>
</dbReference>
<keyword evidence="4" id="KW-1185">Reference proteome</keyword>
<feature type="domain" description="Luciferase-like" evidence="2">
    <location>
        <begin position="19"/>
        <end position="284"/>
    </location>
</feature>
<name>A0ABU4HTP7_9ACTN</name>
<dbReference type="PANTHER" id="PTHR43244">
    <property type="match status" value="1"/>
</dbReference>
<reference evidence="4" key="1">
    <citation type="submission" date="2023-07" db="EMBL/GenBank/DDBJ databases">
        <title>Conexibacter stalactiti sp. nov., isolated from stalactites in a lava cave and emended description of the genus Conexibacter.</title>
        <authorList>
            <person name="Lee S.D."/>
        </authorList>
    </citation>
    <scope>NUCLEOTIDE SEQUENCE [LARGE SCALE GENOMIC DNA]</scope>
    <source>
        <strain evidence="4">KCTC 39840</strain>
    </source>
</reference>
<proteinExistence type="predicted"/>
<dbReference type="InterPro" id="IPR036661">
    <property type="entry name" value="Luciferase-like_sf"/>
</dbReference>
<dbReference type="SUPFAM" id="SSF51679">
    <property type="entry name" value="Bacterial luciferase-like"/>
    <property type="match status" value="1"/>
</dbReference>
<gene>
    <name evidence="3" type="ORF">R7226_20280</name>
</gene>
<protein>
    <submittedName>
        <fullName evidence="3">LLM class flavin-dependent oxidoreductase</fullName>
    </submittedName>
</protein>
<dbReference type="Proteomes" id="UP001284601">
    <property type="component" value="Unassembled WGS sequence"/>
</dbReference>
<accession>A0ABU4HTP7</accession>
<evidence type="ECO:0000259" key="2">
    <source>
        <dbReference type="Pfam" id="PF00296"/>
    </source>
</evidence>
<dbReference type="Gene3D" id="3.20.20.30">
    <property type="entry name" value="Luciferase-like domain"/>
    <property type="match status" value="1"/>
</dbReference>